<keyword evidence="5" id="KW-1185">Reference proteome</keyword>
<reference evidence="4 5" key="1">
    <citation type="journal article" date="2018" name="Evol. Lett.">
        <title>Horizontal gene cluster transfer increased hallucinogenic mushroom diversity.</title>
        <authorList>
            <person name="Reynolds H.T."/>
            <person name="Vijayakumar V."/>
            <person name="Gluck-Thaler E."/>
            <person name="Korotkin H.B."/>
            <person name="Matheny P.B."/>
            <person name="Slot J.C."/>
        </authorList>
    </citation>
    <scope>NUCLEOTIDE SEQUENCE [LARGE SCALE GENOMIC DNA]</scope>
    <source>
        <strain evidence="4 5">2631</strain>
    </source>
</reference>
<feature type="signal peptide" evidence="3">
    <location>
        <begin position="1"/>
        <end position="25"/>
    </location>
</feature>
<dbReference type="OrthoDB" id="3265734at2759"/>
<evidence type="ECO:0000256" key="3">
    <source>
        <dbReference type="SAM" id="SignalP"/>
    </source>
</evidence>
<keyword evidence="3" id="KW-0732">Signal</keyword>
<dbReference type="EMBL" id="NHYD01002283">
    <property type="protein sequence ID" value="PPQ87425.1"/>
    <property type="molecule type" value="Genomic_DNA"/>
</dbReference>
<accession>A0A409X9K7</accession>
<feature type="compositionally biased region" description="Polar residues" evidence="1">
    <location>
        <begin position="123"/>
        <end position="141"/>
    </location>
</feature>
<feature type="compositionally biased region" description="Low complexity" evidence="1">
    <location>
        <begin position="142"/>
        <end position="200"/>
    </location>
</feature>
<sequence>MAHPRPSHLLACYFILSLWVSLVTQTLLGTRVVIYCTVPTGSGTNTIGTITFDGQTSTVTRRTSSNAVYADLWYDSGPIANVKHTITIANGGSSSDSPLQLDRFHVEGDSILDSSPVAPVTAPKSTTSQPTPADNIPSKQASVSISISTTTVQHNPSGVSSSSSSSSSPSASLPSSTSSNSSERSSTQSSSSSASTTSTAGAGEKTVTAVQFITTAADGSVTTQFINPPTQQSAVGASSTPVGAIVGGVIGGLLLICIVILLLCLRRHRRSQGRPFLQLNRSNTSVTDDQILAVAPPRLTDVTPFHRVSQLEQPTEQQDTEMGEHPTAISTSLAPGHHVDPAARRLTEKNPVYSGSGQAQSPLNLDLYATNRLHTQYGDIFDHQTPTSMYASSVFTPPESSNNRPPSYQSAKPLGSTMLPSSPLHDEKHIPQQAHGS</sequence>
<protein>
    <recommendedName>
        <fullName evidence="6">Mid2 domain-containing protein</fullName>
    </recommendedName>
</protein>
<name>A0A409X9K7_PSICY</name>
<dbReference type="Proteomes" id="UP000283269">
    <property type="component" value="Unassembled WGS sequence"/>
</dbReference>
<feature type="chain" id="PRO_5019042838" description="Mid2 domain-containing protein" evidence="3">
    <location>
        <begin position="26"/>
        <end position="437"/>
    </location>
</feature>
<feature type="region of interest" description="Disordered" evidence="1">
    <location>
        <begin position="391"/>
        <end position="437"/>
    </location>
</feature>
<evidence type="ECO:0000256" key="1">
    <source>
        <dbReference type="SAM" id="MobiDB-lite"/>
    </source>
</evidence>
<feature type="region of interest" description="Disordered" evidence="1">
    <location>
        <begin position="112"/>
        <end position="201"/>
    </location>
</feature>
<gene>
    <name evidence="4" type="ORF">CVT25_008121</name>
</gene>
<keyword evidence="2" id="KW-1133">Transmembrane helix</keyword>
<dbReference type="InParanoid" id="A0A409X9K7"/>
<comment type="caution">
    <text evidence="4">The sequence shown here is derived from an EMBL/GenBank/DDBJ whole genome shotgun (WGS) entry which is preliminary data.</text>
</comment>
<dbReference type="AlphaFoldDB" id="A0A409X9K7"/>
<evidence type="ECO:0000256" key="2">
    <source>
        <dbReference type="SAM" id="Phobius"/>
    </source>
</evidence>
<keyword evidence="2" id="KW-0812">Transmembrane</keyword>
<organism evidence="4 5">
    <name type="scientific">Psilocybe cyanescens</name>
    <dbReference type="NCBI Taxonomy" id="93625"/>
    <lineage>
        <taxon>Eukaryota</taxon>
        <taxon>Fungi</taxon>
        <taxon>Dikarya</taxon>
        <taxon>Basidiomycota</taxon>
        <taxon>Agaricomycotina</taxon>
        <taxon>Agaricomycetes</taxon>
        <taxon>Agaricomycetidae</taxon>
        <taxon>Agaricales</taxon>
        <taxon>Agaricineae</taxon>
        <taxon>Strophariaceae</taxon>
        <taxon>Psilocybe</taxon>
    </lineage>
</organism>
<evidence type="ECO:0000313" key="4">
    <source>
        <dbReference type="EMBL" id="PPQ87425.1"/>
    </source>
</evidence>
<evidence type="ECO:0000313" key="5">
    <source>
        <dbReference type="Proteomes" id="UP000283269"/>
    </source>
</evidence>
<dbReference type="STRING" id="93625.A0A409X9K7"/>
<evidence type="ECO:0008006" key="6">
    <source>
        <dbReference type="Google" id="ProtNLM"/>
    </source>
</evidence>
<feature type="compositionally biased region" description="Polar residues" evidence="1">
    <location>
        <begin position="391"/>
        <end position="410"/>
    </location>
</feature>
<feature type="transmembrane region" description="Helical" evidence="2">
    <location>
        <begin position="242"/>
        <end position="265"/>
    </location>
</feature>
<proteinExistence type="predicted"/>
<keyword evidence="2" id="KW-0472">Membrane</keyword>